<dbReference type="RefSeq" id="WP_259412972.1">
    <property type="nucleotide sequence ID" value="NZ_JANWGH010000001.1"/>
</dbReference>
<reference evidence="1 2" key="1">
    <citation type="submission" date="2022-08" db="EMBL/GenBank/DDBJ databases">
        <title>Algoriphagus sp. CAU 1643 isolated from mud.</title>
        <authorList>
            <person name="Kim W."/>
        </authorList>
    </citation>
    <scope>NUCLEOTIDE SEQUENCE [LARGE SCALE GENOMIC DNA]</scope>
    <source>
        <strain evidence="1 2">CAU 1643</strain>
    </source>
</reference>
<keyword evidence="2" id="KW-1185">Reference proteome</keyword>
<accession>A0ABT2G2A3</accession>
<dbReference type="EMBL" id="JANWGH010000001">
    <property type="protein sequence ID" value="MCS5489299.1"/>
    <property type="molecule type" value="Genomic_DNA"/>
</dbReference>
<evidence type="ECO:0000313" key="2">
    <source>
        <dbReference type="Proteomes" id="UP001206788"/>
    </source>
</evidence>
<sequence>MSKNETWRTRKYWEKVGGLLIEEYKAIRRDKNQGQRLLDAVIVLNEDNRIHHENYYDVEGKDIIVIQTKATRLGMYLLGQAYFSKLLMERFNPKSIRSVAICGKGDIIMEQFAKNHDIEVVVLD</sequence>
<comment type="caution">
    <text evidence="1">The sequence shown here is derived from an EMBL/GenBank/DDBJ whole genome shotgun (WGS) entry which is preliminary data.</text>
</comment>
<evidence type="ECO:0000313" key="1">
    <source>
        <dbReference type="EMBL" id="MCS5489299.1"/>
    </source>
</evidence>
<gene>
    <name evidence="1" type="ORF">NY014_02590</name>
</gene>
<name>A0ABT2G2A3_9BACT</name>
<organism evidence="1 2">
    <name type="scientific">Algoriphagus limi</name>
    <dbReference type="NCBI Taxonomy" id="2975273"/>
    <lineage>
        <taxon>Bacteria</taxon>
        <taxon>Pseudomonadati</taxon>
        <taxon>Bacteroidota</taxon>
        <taxon>Cytophagia</taxon>
        <taxon>Cytophagales</taxon>
        <taxon>Cyclobacteriaceae</taxon>
        <taxon>Algoriphagus</taxon>
    </lineage>
</organism>
<dbReference type="Proteomes" id="UP001206788">
    <property type="component" value="Unassembled WGS sequence"/>
</dbReference>
<protein>
    <submittedName>
        <fullName evidence="1">Uncharacterized protein</fullName>
    </submittedName>
</protein>
<proteinExistence type="predicted"/>